<evidence type="ECO:0000313" key="2">
    <source>
        <dbReference type="EMBL" id="KAF7815687.1"/>
    </source>
</evidence>
<accession>A0A834T802</accession>
<proteinExistence type="predicted"/>
<dbReference type="Proteomes" id="UP000634136">
    <property type="component" value="Unassembled WGS sequence"/>
</dbReference>
<evidence type="ECO:0000313" key="3">
    <source>
        <dbReference type="Proteomes" id="UP000634136"/>
    </source>
</evidence>
<protein>
    <submittedName>
        <fullName evidence="2">Uncharacterized protein</fullName>
    </submittedName>
</protein>
<reference evidence="2" key="1">
    <citation type="submission" date="2020-09" db="EMBL/GenBank/DDBJ databases">
        <title>Genome-Enabled Discovery of Anthraquinone Biosynthesis in Senna tora.</title>
        <authorList>
            <person name="Kang S.-H."/>
            <person name="Pandey R.P."/>
            <person name="Lee C.-M."/>
            <person name="Sim J.-S."/>
            <person name="Jeong J.-T."/>
            <person name="Choi B.-S."/>
            <person name="Jung M."/>
            <person name="Ginzburg D."/>
            <person name="Zhao K."/>
            <person name="Won S.Y."/>
            <person name="Oh T.-J."/>
            <person name="Yu Y."/>
            <person name="Kim N.-H."/>
            <person name="Lee O.R."/>
            <person name="Lee T.-H."/>
            <person name="Bashyal P."/>
            <person name="Kim T.-S."/>
            <person name="Lee W.-H."/>
            <person name="Kawkins C."/>
            <person name="Kim C.-K."/>
            <person name="Kim J.S."/>
            <person name="Ahn B.O."/>
            <person name="Rhee S.Y."/>
            <person name="Sohng J.K."/>
        </authorList>
    </citation>
    <scope>NUCLEOTIDE SEQUENCE</scope>
    <source>
        <tissue evidence="2">Leaf</tissue>
    </source>
</reference>
<sequence length="35" mass="3649">MGGKSSQMKDGLDDLSSRLRSGPLRMGGEGENNAP</sequence>
<feature type="compositionally biased region" description="Gly residues" evidence="1">
    <location>
        <begin position="25"/>
        <end position="35"/>
    </location>
</feature>
<comment type="caution">
    <text evidence="2">The sequence shown here is derived from an EMBL/GenBank/DDBJ whole genome shotgun (WGS) entry which is preliminary data.</text>
</comment>
<organism evidence="2 3">
    <name type="scientific">Senna tora</name>
    <dbReference type="NCBI Taxonomy" id="362788"/>
    <lineage>
        <taxon>Eukaryota</taxon>
        <taxon>Viridiplantae</taxon>
        <taxon>Streptophyta</taxon>
        <taxon>Embryophyta</taxon>
        <taxon>Tracheophyta</taxon>
        <taxon>Spermatophyta</taxon>
        <taxon>Magnoliopsida</taxon>
        <taxon>eudicotyledons</taxon>
        <taxon>Gunneridae</taxon>
        <taxon>Pentapetalae</taxon>
        <taxon>rosids</taxon>
        <taxon>fabids</taxon>
        <taxon>Fabales</taxon>
        <taxon>Fabaceae</taxon>
        <taxon>Caesalpinioideae</taxon>
        <taxon>Cassia clade</taxon>
        <taxon>Senna</taxon>
    </lineage>
</organism>
<dbReference type="AlphaFoldDB" id="A0A834T802"/>
<dbReference type="EMBL" id="JAAIUW010000009">
    <property type="protein sequence ID" value="KAF7815687.1"/>
    <property type="molecule type" value="Genomic_DNA"/>
</dbReference>
<name>A0A834T802_9FABA</name>
<gene>
    <name evidence="2" type="ORF">G2W53_029656</name>
</gene>
<feature type="region of interest" description="Disordered" evidence="1">
    <location>
        <begin position="1"/>
        <end position="35"/>
    </location>
</feature>
<keyword evidence="3" id="KW-1185">Reference proteome</keyword>
<evidence type="ECO:0000256" key="1">
    <source>
        <dbReference type="SAM" id="MobiDB-lite"/>
    </source>
</evidence>